<keyword evidence="4" id="KW-0804">Transcription</keyword>
<dbReference type="GO" id="GO:0005829">
    <property type="term" value="C:cytosol"/>
    <property type="evidence" value="ECO:0007669"/>
    <property type="project" value="TreeGrafter"/>
</dbReference>
<comment type="similarity">
    <text evidence="1">Belongs to the LysR transcriptional regulatory family.</text>
</comment>
<dbReference type="InterPro" id="IPR000847">
    <property type="entry name" value="LysR_HTH_N"/>
</dbReference>
<dbReference type="SUPFAM" id="SSF46785">
    <property type="entry name" value="Winged helix' DNA-binding domain"/>
    <property type="match status" value="1"/>
</dbReference>
<dbReference type="InterPro" id="IPR050950">
    <property type="entry name" value="HTH-type_LysR_regulators"/>
</dbReference>
<accession>A0A543CGS2</accession>
<dbReference type="PROSITE" id="PS50931">
    <property type="entry name" value="HTH_LYSR"/>
    <property type="match status" value="1"/>
</dbReference>
<comment type="caution">
    <text evidence="6">The sequence shown here is derived from an EMBL/GenBank/DDBJ whole genome shotgun (WGS) entry which is preliminary data.</text>
</comment>
<dbReference type="SUPFAM" id="SSF53850">
    <property type="entry name" value="Periplasmic binding protein-like II"/>
    <property type="match status" value="1"/>
</dbReference>
<evidence type="ECO:0000313" key="6">
    <source>
        <dbReference type="EMBL" id="TQL96285.1"/>
    </source>
</evidence>
<dbReference type="FunFam" id="1.10.10.10:FF:000001">
    <property type="entry name" value="LysR family transcriptional regulator"/>
    <property type="match status" value="1"/>
</dbReference>
<dbReference type="PANTHER" id="PTHR30419">
    <property type="entry name" value="HTH-TYPE TRANSCRIPTIONAL REGULATOR YBHD"/>
    <property type="match status" value="1"/>
</dbReference>
<dbReference type="InterPro" id="IPR036388">
    <property type="entry name" value="WH-like_DNA-bd_sf"/>
</dbReference>
<evidence type="ECO:0000259" key="5">
    <source>
        <dbReference type="PROSITE" id="PS50931"/>
    </source>
</evidence>
<gene>
    <name evidence="6" type="ORF">FB559_1811</name>
</gene>
<dbReference type="EMBL" id="VFOZ01000001">
    <property type="protein sequence ID" value="TQL96285.1"/>
    <property type="molecule type" value="Genomic_DNA"/>
</dbReference>
<dbReference type="AlphaFoldDB" id="A0A543CGS2"/>
<dbReference type="GO" id="GO:0003677">
    <property type="term" value="F:DNA binding"/>
    <property type="evidence" value="ECO:0007669"/>
    <property type="project" value="UniProtKB-KW"/>
</dbReference>
<proteinExistence type="inferred from homology"/>
<evidence type="ECO:0000256" key="4">
    <source>
        <dbReference type="ARBA" id="ARBA00023163"/>
    </source>
</evidence>
<reference evidence="6 7" key="1">
    <citation type="submission" date="2019-06" db="EMBL/GenBank/DDBJ databases">
        <title>Sequencing the genomes of 1000 actinobacteria strains.</title>
        <authorList>
            <person name="Klenk H.-P."/>
        </authorList>
    </citation>
    <scope>NUCLEOTIDE SEQUENCE [LARGE SCALE GENOMIC DNA]</scope>
    <source>
        <strain evidence="6 7">DSM 102200</strain>
    </source>
</reference>
<dbReference type="RefSeq" id="WP_141955159.1">
    <property type="nucleotide sequence ID" value="NZ_VFOZ01000001.1"/>
</dbReference>
<dbReference type="Pfam" id="PF00126">
    <property type="entry name" value="HTH_1"/>
    <property type="match status" value="1"/>
</dbReference>
<name>A0A543CGS2_9ACTN</name>
<keyword evidence="2" id="KW-0805">Transcription regulation</keyword>
<dbReference type="GO" id="GO:0003700">
    <property type="term" value="F:DNA-binding transcription factor activity"/>
    <property type="evidence" value="ECO:0007669"/>
    <property type="project" value="InterPro"/>
</dbReference>
<protein>
    <submittedName>
        <fullName evidence="6">DNA-binding transcriptional LysR family regulator</fullName>
    </submittedName>
</protein>
<evidence type="ECO:0000256" key="2">
    <source>
        <dbReference type="ARBA" id="ARBA00023015"/>
    </source>
</evidence>
<dbReference type="InterPro" id="IPR036390">
    <property type="entry name" value="WH_DNA-bd_sf"/>
</dbReference>
<evidence type="ECO:0000256" key="1">
    <source>
        <dbReference type="ARBA" id="ARBA00009437"/>
    </source>
</evidence>
<dbReference type="InterPro" id="IPR005119">
    <property type="entry name" value="LysR_subst-bd"/>
</dbReference>
<dbReference type="Gene3D" id="3.40.190.290">
    <property type="match status" value="1"/>
</dbReference>
<feature type="domain" description="HTH lysR-type" evidence="5">
    <location>
        <begin position="1"/>
        <end position="58"/>
    </location>
</feature>
<dbReference type="Proteomes" id="UP000316096">
    <property type="component" value="Unassembled WGS sequence"/>
</dbReference>
<organism evidence="6 7">
    <name type="scientific">Actinoallomurus bryophytorum</name>
    <dbReference type="NCBI Taxonomy" id="1490222"/>
    <lineage>
        <taxon>Bacteria</taxon>
        <taxon>Bacillati</taxon>
        <taxon>Actinomycetota</taxon>
        <taxon>Actinomycetes</taxon>
        <taxon>Streptosporangiales</taxon>
        <taxon>Thermomonosporaceae</taxon>
        <taxon>Actinoallomurus</taxon>
    </lineage>
</organism>
<keyword evidence="7" id="KW-1185">Reference proteome</keyword>
<evidence type="ECO:0000256" key="3">
    <source>
        <dbReference type="ARBA" id="ARBA00023125"/>
    </source>
</evidence>
<dbReference type="Pfam" id="PF03466">
    <property type="entry name" value="LysR_substrate"/>
    <property type="match status" value="1"/>
</dbReference>
<dbReference type="Gene3D" id="1.10.10.10">
    <property type="entry name" value="Winged helix-like DNA-binding domain superfamily/Winged helix DNA-binding domain"/>
    <property type="match status" value="1"/>
</dbReference>
<dbReference type="PRINTS" id="PR00039">
    <property type="entry name" value="HTHLYSR"/>
</dbReference>
<keyword evidence="3 6" id="KW-0238">DNA-binding</keyword>
<evidence type="ECO:0000313" key="7">
    <source>
        <dbReference type="Proteomes" id="UP000316096"/>
    </source>
</evidence>
<dbReference type="OrthoDB" id="3181812at2"/>
<sequence>MELRQLEYFVTVAEEANFTRAAARLHVAQPGVSAQVRRLERELGEELLDRSGRTVRLTEVGAAVLPYARAALDAVSGARDAVAEFTGLVRGHVTAGMVASMSTHAVDLPGLLAGFHRLHPAVEITLSEAGSGLLLEGLLAGRLDVAFVGLAGDPPPEIDIQVITDEPLVAIVGPTDPLATRKVITLKELAGRALIGLPRGTGLRACVDDAFTAADLRPHFAFEAGDPRLLARLAGRGLGVAVLPESVMQGRTAELHAIALRPGIRGRLAFAWRAEGPVGPAARTFVGHVRAALTAGLTGEE</sequence>